<reference evidence="1 2" key="1">
    <citation type="journal article" date="2012" name="J. Virol.">
        <title>Complete Genome of Pseudomonas aeruginosa Phage PA26.</title>
        <authorList>
            <person name="Kim M.S."/>
            <person name="Cha K.E."/>
            <person name="Myung H."/>
        </authorList>
    </citation>
    <scope>NUCLEOTIDE SEQUENCE [LARGE SCALE GENOMIC DNA]</scope>
</reference>
<accession>I7DMS0</accession>
<name>I7DMS0_9CAUD</name>
<dbReference type="InterPro" id="IPR027417">
    <property type="entry name" value="P-loop_NTPase"/>
</dbReference>
<dbReference type="SUPFAM" id="SSF52540">
    <property type="entry name" value="P-loop containing nucleoside triphosphate hydrolases"/>
    <property type="match status" value="1"/>
</dbReference>
<keyword evidence="2" id="KW-1185">Reference proteome</keyword>
<dbReference type="RefSeq" id="YP_009598413.1">
    <property type="nucleotide sequence ID" value="NC_041907.1"/>
</dbReference>
<sequence>MESIMTQVNDHLVLVSGLSATGKSACLRNLREPEKVIYLNCEAGKRLPFKSRFIERTVTDPYQIPTVFDAVVEGKVEAHTIIIDTLTYLLDMYESQYIYRAANGQAAWMDFQQFFKDLMQQKVASSPCKVIFLAHTKEEYNKATMAMDVCVPVKGALKNNGIESYFSTVISTKKVELGKLEPFKENNKLLEITPQEEMLGYKHVFQTQITKETVGERIRGPMGMWTHEQTYIDNDIQKVLDHLDWYYN</sequence>
<dbReference type="Proteomes" id="UP000002888">
    <property type="component" value="Segment"/>
</dbReference>
<evidence type="ECO:0008006" key="3">
    <source>
        <dbReference type="Google" id="ProtNLM"/>
    </source>
</evidence>
<evidence type="ECO:0000313" key="1">
    <source>
        <dbReference type="EMBL" id="AFO70558.1"/>
    </source>
</evidence>
<proteinExistence type="predicted"/>
<organism evidence="1 2">
    <name type="scientific">Pseudomonas phage PA26</name>
    <dbReference type="NCBI Taxonomy" id="1204542"/>
    <lineage>
        <taxon>Viruses</taxon>
        <taxon>Duplodnaviria</taxon>
        <taxon>Heunggongvirae</taxon>
        <taxon>Uroviricota</taxon>
        <taxon>Caudoviricetes</taxon>
        <taxon>Schitoviridae</taxon>
        <taxon>Migulavirinae</taxon>
        <taxon>Litunavirus</taxon>
        <taxon>Litunavirus PA26</taxon>
    </lineage>
</organism>
<dbReference type="GeneID" id="40074110"/>
<protein>
    <recommendedName>
        <fullName evidence="3">N4 gp44-like protein</fullName>
    </recommendedName>
</protein>
<evidence type="ECO:0000313" key="2">
    <source>
        <dbReference type="Proteomes" id="UP000002888"/>
    </source>
</evidence>
<dbReference type="EMBL" id="JX194238">
    <property type="protein sequence ID" value="AFO70558.1"/>
    <property type="molecule type" value="Genomic_DNA"/>
</dbReference>
<dbReference type="KEGG" id="vg:40074110"/>
<dbReference type="Pfam" id="PF13479">
    <property type="entry name" value="AAA_24"/>
    <property type="match status" value="1"/>
</dbReference>